<comment type="caution">
    <text evidence="2">The sequence shown here is derived from an EMBL/GenBank/DDBJ whole genome shotgun (WGS) entry which is preliminary data.</text>
</comment>
<proteinExistence type="predicted"/>
<keyword evidence="3" id="KW-1185">Reference proteome</keyword>
<organism evidence="2 3">
    <name type="scientific">Seiridium unicorne</name>
    <dbReference type="NCBI Taxonomy" id="138068"/>
    <lineage>
        <taxon>Eukaryota</taxon>
        <taxon>Fungi</taxon>
        <taxon>Dikarya</taxon>
        <taxon>Ascomycota</taxon>
        <taxon>Pezizomycotina</taxon>
        <taxon>Sordariomycetes</taxon>
        <taxon>Xylariomycetidae</taxon>
        <taxon>Amphisphaeriales</taxon>
        <taxon>Sporocadaceae</taxon>
        <taxon>Seiridium</taxon>
    </lineage>
</organism>
<sequence length="562" mass="62250">MAPASGMNHINEVTIRDGKLITTSGGVRHAKQKYQGTTFVNTSVARRKSSAQHHGRRPSKSAHSTSMVIDLKGKRARRGITTDIGNTKSTKSDLLHSLEKCAQQQRINGLPEWSLYEFPDQFPDFSKRLFHIALSRSPVLAYPYFEDGILTHNPLIGPAVTMSLMRDETILLGVLATGAMYDAVRRGKKDSRELLFLSSELYSRIKDMLNPDKLGMQDINTAMYAISSLAMIAGYLHNHDHWHMHMRGLVRLMELSGGQKQVHPGIISGIRKADFTGALASSSAPYITWMRYQEGMECPHAATFLMIDAEAHRILDPCGVDGEVTGYIAYATSLQKCIADCKAQKGKIKFDPLVFGEHHDMIVHGLLSTPGPLRESEARLSSTTPTHIDDTLEARAMSPGLGDEMTATQRCISALESALRILTILFLREPMVDLPCGEDVMLHLLAGHVKTLLGKKASRSYIDSPDNMLDRSLVAMKPPLIWISIAGDLLSKLHGSPWQGGTQTSHSPFKELLRSVLTSEEIDNPSCVPPEDLSICRILDLRYMRGGLWNDSEAMRRLLSIT</sequence>
<name>A0ABR2VEV5_9PEZI</name>
<protein>
    <submittedName>
        <fullName evidence="2">Fungal-specific transcription factor domain-containing protein</fullName>
    </submittedName>
</protein>
<dbReference type="Proteomes" id="UP001408356">
    <property type="component" value="Unassembled WGS sequence"/>
</dbReference>
<dbReference type="PANTHER" id="PTHR37540:SF5">
    <property type="entry name" value="TRANSCRIPTION FACTOR DOMAIN-CONTAINING PROTEIN"/>
    <property type="match status" value="1"/>
</dbReference>
<evidence type="ECO:0000256" key="1">
    <source>
        <dbReference type="SAM" id="MobiDB-lite"/>
    </source>
</evidence>
<gene>
    <name evidence="2" type="ORF">SUNI508_12983</name>
</gene>
<accession>A0ABR2VEV5</accession>
<feature type="region of interest" description="Disordered" evidence="1">
    <location>
        <begin position="44"/>
        <end position="66"/>
    </location>
</feature>
<evidence type="ECO:0000313" key="3">
    <source>
        <dbReference type="Proteomes" id="UP001408356"/>
    </source>
</evidence>
<dbReference type="EMBL" id="JARVKF010000016">
    <property type="protein sequence ID" value="KAK9425449.1"/>
    <property type="molecule type" value="Genomic_DNA"/>
</dbReference>
<evidence type="ECO:0000313" key="2">
    <source>
        <dbReference type="EMBL" id="KAK9425449.1"/>
    </source>
</evidence>
<reference evidence="2 3" key="1">
    <citation type="journal article" date="2024" name="J. Plant Pathol.">
        <title>Sequence and assembly of the genome of Seiridium unicorne, isolate CBS 538.82, causal agent of cypress canker disease.</title>
        <authorList>
            <person name="Scali E."/>
            <person name="Rocca G.D."/>
            <person name="Danti R."/>
            <person name="Garbelotto M."/>
            <person name="Barberini S."/>
            <person name="Baroncelli R."/>
            <person name="Emiliani G."/>
        </authorList>
    </citation>
    <scope>NUCLEOTIDE SEQUENCE [LARGE SCALE GENOMIC DNA]</scope>
    <source>
        <strain evidence="2 3">BM-138-508</strain>
    </source>
</reference>
<feature type="compositionally biased region" description="Basic residues" evidence="1">
    <location>
        <begin position="45"/>
        <end position="60"/>
    </location>
</feature>
<dbReference type="PANTHER" id="PTHR37540">
    <property type="entry name" value="TRANSCRIPTION FACTOR (ACR-2), PUTATIVE-RELATED-RELATED"/>
    <property type="match status" value="1"/>
</dbReference>